<dbReference type="EMBL" id="JACMSE010000001">
    <property type="protein sequence ID" value="MBC2887999.1"/>
    <property type="molecule type" value="Genomic_DNA"/>
</dbReference>
<keyword evidence="2" id="KW-1185">Reference proteome</keyword>
<dbReference type="Proteomes" id="UP000587396">
    <property type="component" value="Unassembled WGS sequence"/>
</dbReference>
<accession>A0A842JF90</accession>
<protein>
    <recommendedName>
        <fullName evidence="3">DUF4440 domain-containing protein</fullName>
    </recommendedName>
</protein>
<comment type="caution">
    <text evidence="1">The sequence shown here is derived from an EMBL/GenBank/DDBJ whole genome shotgun (WGS) entry which is preliminary data.</text>
</comment>
<gene>
    <name evidence="1" type="ORF">H7313_01310</name>
</gene>
<name>A0A842JF90_9ACTN</name>
<evidence type="ECO:0008006" key="3">
    <source>
        <dbReference type="Google" id="ProtNLM"/>
    </source>
</evidence>
<dbReference type="AlphaFoldDB" id="A0A842JF90"/>
<organism evidence="1 2">
    <name type="scientific">Gordonibacter massiliensis</name>
    <name type="common">ex Traore et al. 2017</name>
    <dbReference type="NCBI Taxonomy" id="1841863"/>
    <lineage>
        <taxon>Bacteria</taxon>
        <taxon>Bacillati</taxon>
        <taxon>Actinomycetota</taxon>
        <taxon>Coriobacteriia</taxon>
        <taxon>Eggerthellales</taxon>
        <taxon>Eggerthellaceae</taxon>
        <taxon>Gordonibacter</taxon>
    </lineage>
</organism>
<sequence length="108" mass="11678">MAPMDDDMTWISPLACQHACSVAEMCALVEPEYVNEVELVDEHRGIRSAGAAKMVVATCGAIVPDSPAADVVFRQSATFVWGLSPEGPRIVHLHLSNAYDVPTRIERG</sequence>
<proteinExistence type="predicted"/>
<evidence type="ECO:0000313" key="1">
    <source>
        <dbReference type="EMBL" id="MBC2887999.1"/>
    </source>
</evidence>
<evidence type="ECO:0000313" key="2">
    <source>
        <dbReference type="Proteomes" id="UP000587396"/>
    </source>
</evidence>
<reference evidence="1 2" key="1">
    <citation type="submission" date="2020-08" db="EMBL/GenBank/DDBJ databases">
        <authorList>
            <person name="Liu C."/>
            <person name="Sun Q."/>
        </authorList>
    </citation>
    <scope>NUCLEOTIDE SEQUENCE [LARGE SCALE GENOMIC DNA]</scope>
    <source>
        <strain evidence="1 2">N22</strain>
    </source>
</reference>